<evidence type="ECO:0000313" key="6">
    <source>
        <dbReference type="RefSeq" id="XP_013420253.1"/>
    </source>
</evidence>
<sequence length="290" mass="32489">MMNLEELELQYSPSRWTQRFETTSKAVPDHVQVLTEGSERARQNLEHSSIVYGESEEQKVDVFYPSGNKQGLPIFVYIHGGYWQDMSLSVSSFMAETFVGSGAIVAVVGYDLAPKVNMGQIINQVKKALGSVMYLAKKRESSGVYICGHSAGAHLAAMMLSVDWMGEFMESPGFLKGVFLVSGIFDLRPLVATYVNEPLKMTDEEAWTHSPMNHLTDITCRKCKVVVLVAEHDSPEFRKQAKEYHTALQEAGMATQFVDVPGVDHFDVVEKLSEPQYQLTQLYLEMMGIQ</sequence>
<dbReference type="AlphaFoldDB" id="A0A1S3KC92"/>
<comment type="subunit">
    <text evidence="3">Homodimer.</text>
</comment>
<comment type="similarity">
    <text evidence="3">Belongs to the kynurenine formamidase family.</text>
</comment>
<feature type="short sequence motif" description="HGGXW" evidence="3">
    <location>
        <begin position="79"/>
        <end position="83"/>
    </location>
</feature>
<dbReference type="EC" id="3.5.1.9" evidence="3"/>
<dbReference type="InterPro" id="IPR027519">
    <property type="entry name" value="KFase_ver/fungi-typ"/>
</dbReference>
<accession>A0A1S3KC92</accession>
<evidence type="ECO:0000259" key="4">
    <source>
        <dbReference type="Pfam" id="PF07859"/>
    </source>
</evidence>
<comment type="domain">
    <text evidence="3">The main chain amide nitrogen atoms of the second glycine and its adjacent residue in the HGGXW motif define the oxyanion hole, and stabilize the oxyanion that forms during the nucleophilic attack by the catalytic serine during substrate cleavage.</text>
</comment>
<evidence type="ECO:0000256" key="1">
    <source>
        <dbReference type="ARBA" id="ARBA00022801"/>
    </source>
</evidence>
<comment type="catalytic activity">
    <reaction evidence="3">
        <text>N-formyl-L-kynurenine + H2O = L-kynurenine + formate + H(+)</text>
        <dbReference type="Rhea" id="RHEA:13009"/>
        <dbReference type="ChEBI" id="CHEBI:15377"/>
        <dbReference type="ChEBI" id="CHEBI:15378"/>
        <dbReference type="ChEBI" id="CHEBI:15740"/>
        <dbReference type="ChEBI" id="CHEBI:57959"/>
        <dbReference type="ChEBI" id="CHEBI:58629"/>
        <dbReference type="EC" id="3.5.1.9"/>
    </reaction>
</comment>
<name>A0A1S3KC92_LINAN</name>
<feature type="active site" evidence="3">
    <location>
        <position position="233"/>
    </location>
</feature>
<dbReference type="FunCoup" id="A0A1S3KC92">
    <property type="interactions" value="342"/>
</dbReference>
<dbReference type="KEGG" id="lak:106180725"/>
<comment type="function">
    <text evidence="3">Catalyzes the hydrolysis of N-formyl-L-kynurenine to L-kynurenine, the second step in the kynurenine pathway of tryptophan degradation. Required for elimination of toxic metabolites.</text>
</comment>
<keyword evidence="2 3" id="KW-0823">Tryptophan catabolism</keyword>
<dbReference type="GO" id="GO:0004061">
    <property type="term" value="F:arylformamidase activity"/>
    <property type="evidence" value="ECO:0007669"/>
    <property type="project" value="UniProtKB-UniRule"/>
</dbReference>
<dbReference type="HAMAP" id="MF_03014">
    <property type="entry name" value="KFase"/>
    <property type="match status" value="1"/>
</dbReference>
<dbReference type="InterPro" id="IPR050300">
    <property type="entry name" value="GDXG_lipolytic_enzyme"/>
</dbReference>
<evidence type="ECO:0000256" key="2">
    <source>
        <dbReference type="ARBA" id="ARBA00023079"/>
    </source>
</evidence>
<dbReference type="GeneID" id="106180725"/>
<dbReference type="InterPro" id="IPR029058">
    <property type="entry name" value="AB_hydrolase_fold"/>
</dbReference>
<dbReference type="Pfam" id="PF07859">
    <property type="entry name" value="Abhydrolase_3"/>
    <property type="match status" value="1"/>
</dbReference>
<dbReference type="OrthoDB" id="433474at2759"/>
<comment type="pathway">
    <text evidence="3">Amino-acid degradation; L-tryptophan degradation via kynurenine pathway; L-kynurenine from L-tryptophan: step 2/2.</text>
</comment>
<dbReference type="UniPathway" id="UPA00333">
    <property type="reaction ID" value="UER00454"/>
</dbReference>
<feature type="active site" evidence="3">
    <location>
        <position position="265"/>
    </location>
</feature>
<dbReference type="STRING" id="7574.A0A1S3KC92"/>
<protein>
    <recommendedName>
        <fullName evidence="3">Kynurenine formamidase</fullName>
        <shortName evidence="3">KFA</shortName>
        <shortName evidence="3">KFase</shortName>
        <ecNumber evidence="3">3.5.1.9</ecNumber>
    </recommendedName>
    <alternativeName>
        <fullName evidence="3">Arylformamidase</fullName>
    </alternativeName>
    <alternativeName>
        <fullName evidence="3">N-formylkynurenine formamidase</fullName>
        <shortName evidence="3">FKF</shortName>
    </alternativeName>
</protein>
<keyword evidence="5" id="KW-1185">Reference proteome</keyword>
<proteinExistence type="inferred from homology"/>
<dbReference type="SUPFAM" id="SSF53474">
    <property type="entry name" value="alpha/beta-Hydrolases"/>
    <property type="match status" value="1"/>
</dbReference>
<evidence type="ECO:0000256" key="3">
    <source>
        <dbReference type="HAMAP-Rule" id="MF_03014"/>
    </source>
</evidence>
<reference evidence="6" key="1">
    <citation type="submission" date="2025-08" db="UniProtKB">
        <authorList>
            <consortium name="RefSeq"/>
        </authorList>
    </citation>
    <scope>IDENTIFICATION</scope>
    <source>
        <tissue evidence="6">Gonads</tissue>
    </source>
</reference>
<feature type="domain" description="Alpha/beta hydrolase fold-3" evidence="4">
    <location>
        <begin position="75"/>
        <end position="265"/>
    </location>
</feature>
<organism evidence="5 6">
    <name type="scientific">Lingula anatina</name>
    <name type="common">Brachiopod</name>
    <name type="synonym">Lingula unguis</name>
    <dbReference type="NCBI Taxonomy" id="7574"/>
    <lineage>
        <taxon>Eukaryota</taxon>
        <taxon>Metazoa</taxon>
        <taxon>Spiralia</taxon>
        <taxon>Lophotrochozoa</taxon>
        <taxon>Brachiopoda</taxon>
        <taxon>Linguliformea</taxon>
        <taxon>Lingulata</taxon>
        <taxon>Lingulida</taxon>
        <taxon>Linguloidea</taxon>
        <taxon>Lingulidae</taxon>
        <taxon>Lingula</taxon>
    </lineage>
</organism>
<feature type="active site" description="Nucleophile" evidence="3">
    <location>
        <position position="150"/>
    </location>
</feature>
<dbReference type="PANTHER" id="PTHR48081">
    <property type="entry name" value="AB HYDROLASE SUPERFAMILY PROTEIN C4A8.06C"/>
    <property type="match status" value="1"/>
</dbReference>
<gene>
    <name evidence="6" type="primary">LOC106180725</name>
</gene>
<dbReference type="RefSeq" id="XP_013420253.1">
    <property type="nucleotide sequence ID" value="XM_013564799.1"/>
</dbReference>
<dbReference type="Proteomes" id="UP000085678">
    <property type="component" value="Unplaced"/>
</dbReference>
<dbReference type="PANTHER" id="PTHR48081:SF33">
    <property type="entry name" value="KYNURENINE FORMAMIDASE"/>
    <property type="match status" value="1"/>
</dbReference>
<dbReference type="InParanoid" id="A0A1S3KC92"/>
<dbReference type="Gene3D" id="3.40.50.1820">
    <property type="entry name" value="alpha/beta hydrolase"/>
    <property type="match status" value="1"/>
</dbReference>
<keyword evidence="1 3" id="KW-0378">Hydrolase</keyword>
<dbReference type="InterPro" id="IPR013094">
    <property type="entry name" value="AB_hydrolase_3"/>
</dbReference>
<evidence type="ECO:0000313" key="5">
    <source>
        <dbReference type="Proteomes" id="UP000085678"/>
    </source>
</evidence>
<dbReference type="GO" id="GO:0019441">
    <property type="term" value="P:L-tryptophan catabolic process to kynurenine"/>
    <property type="evidence" value="ECO:0007669"/>
    <property type="project" value="UniProtKB-UniRule"/>
</dbReference>